<name>A0ABU1NYP5_9BACL</name>
<reference evidence="1 2" key="1">
    <citation type="submission" date="2023-07" db="EMBL/GenBank/DDBJ databases">
        <title>Sorghum-associated microbial communities from plants grown in Nebraska, USA.</title>
        <authorList>
            <person name="Schachtman D."/>
        </authorList>
    </citation>
    <scope>NUCLEOTIDE SEQUENCE [LARGE SCALE GENOMIC DNA]</scope>
    <source>
        <strain evidence="1 2">CC258</strain>
    </source>
</reference>
<dbReference type="EMBL" id="JAVDSB010000006">
    <property type="protein sequence ID" value="MDR6552419.1"/>
    <property type="molecule type" value="Genomic_DNA"/>
</dbReference>
<gene>
    <name evidence="1" type="ORF">J2736_003625</name>
</gene>
<evidence type="ECO:0000313" key="1">
    <source>
        <dbReference type="EMBL" id="MDR6552419.1"/>
    </source>
</evidence>
<organism evidence="1 2">
    <name type="scientific">Paenibacillus qinlingensis</name>
    <dbReference type="NCBI Taxonomy" id="1837343"/>
    <lineage>
        <taxon>Bacteria</taxon>
        <taxon>Bacillati</taxon>
        <taxon>Bacillota</taxon>
        <taxon>Bacilli</taxon>
        <taxon>Bacillales</taxon>
        <taxon>Paenibacillaceae</taxon>
        <taxon>Paenibacillus</taxon>
    </lineage>
</organism>
<dbReference type="Proteomes" id="UP001267290">
    <property type="component" value="Unassembled WGS sequence"/>
</dbReference>
<dbReference type="RefSeq" id="WP_310499948.1">
    <property type="nucleotide sequence ID" value="NZ_JAVDSB010000006.1"/>
</dbReference>
<evidence type="ECO:0000313" key="2">
    <source>
        <dbReference type="Proteomes" id="UP001267290"/>
    </source>
</evidence>
<proteinExistence type="predicted"/>
<comment type="caution">
    <text evidence="1">The sequence shown here is derived from an EMBL/GenBank/DDBJ whole genome shotgun (WGS) entry which is preliminary data.</text>
</comment>
<accession>A0ABU1NYP5</accession>
<protein>
    <submittedName>
        <fullName evidence="1">Uncharacterized protein</fullName>
    </submittedName>
</protein>
<keyword evidence="2" id="KW-1185">Reference proteome</keyword>
<sequence length="226" mass="25698">MSSRKPLDYLKQIEQIETELTQLNASRSLTAVPRNLEVTQRGNCTLLKDISGQSSAYYNRIKGFGPEDVPHLHSLMSQYKPIVPSIDMTPNHMTEEVTSALITQGMFPVEQLVFMVIHPVKADLAKNRTSHLIKRVTEANAEQMIEWIQLSHKNMTVTGEMITRAKPYFYSPNFINYLMTMEGKPCGNGISLSEWGGGIYRERFHIPRFPRQRLPISAAEAKVSRC</sequence>